<dbReference type="RefSeq" id="WP_184742170.1">
    <property type="nucleotide sequence ID" value="NZ_JACHGJ010000001.1"/>
</dbReference>
<evidence type="ECO:0000256" key="1">
    <source>
        <dbReference type="SAM" id="Phobius"/>
    </source>
</evidence>
<evidence type="ECO:0000313" key="3">
    <source>
        <dbReference type="EMBL" id="MBB6478383.1"/>
    </source>
</evidence>
<name>A0A841R3L2_9SPIO</name>
<gene>
    <name evidence="3" type="ORF">HNR50_000016</name>
</gene>
<organism evidence="3 4">
    <name type="scientific">Spirochaeta isovalerica</name>
    <dbReference type="NCBI Taxonomy" id="150"/>
    <lineage>
        <taxon>Bacteria</taxon>
        <taxon>Pseudomonadati</taxon>
        <taxon>Spirochaetota</taxon>
        <taxon>Spirochaetia</taxon>
        <taxon>Spirochaetales</taxon>
        <taxon>Spirochaetaceae</taxon>
        <taxon>Spirochaeta</taxon>
    </lineage>
</organism>
<keyword evidence="1" id="KW-1133">Transmembrane helix</keyword>
<sequence>MTTLYPLSLFGNWLAGAGEITIVFLMALLLTGIIAYSYFFYKNKQHQEHSKLMKKKFDSYLLRLNLNDRELAYIMKLTTYLESEDLKYHMLTNKRTFSDCANALAGKESPPEGLRAELEKKLNFPSKTVSANYFSSEELPVGMPSLVILSETAKYSAKIQENRRDSLILQTKKPIPPLREGSPLNVYFHDNQKIFTINSNLLEQKGNVISVSHSLLQSQKRRAFKRKRVKLPVMVKLLDLDEMARHSYITDISEGGASLENPDFHFKRHDRIVLYYHIDTDEGFQIRGEVLRLSAKGRIIHIIFLDRDLTLRSRIKTIVK</sequence>
<dbReference type="Gene3D" id="2.40.10.220">
    <property type="entry name" value="predicted glycosyltransferase like domains"/>
    <property type="match status" value="1"/>
</dbReference>
<reference evidence="3 4" key="1">
    <citation type="submission" date="2020-08" db="EMBL/GenBank/DDBJ databases">
        <title>Genomic Encyclopedia of Type Strains, Phase IV (KMG-IV): sequencing the most valuable type-strain genomes for metagenomic binning, comparative biology and taxonomic classification.</title>
        <authorList>
            <person name="Goeker M."/>
        </authorList>
    </citation>
    <scope>NUCLEOTIDE SEQUENCE [LARGE SCALE GENOMIC DNA]</scope>
    <source>
        <strain evidence="3 4">DSM 2461</strain>
    </source>
</reference>
<dbReference type="GO" id="GO:0035438">
    <property type="term" value="F:cyclic-di-GMP binding"/>
    <property type="evidence" value="ECO:0007669"/>
    <property type="project" value="InterPro"/>
</dbReference>
<keyword evidence="1" id="KW-0812">Transmembrane</keyword>
<accession>A0A841R3L2</accession>
<dbReference type="Proteomes" id="UP000587760">
    <property type="component" value="Unassembled WGS sequence"/>
</dbReference>
<feature type="domain" description="PilZ" evidence="2">
    <location>
        <begin position="221"/>
        <end position="319"/>
    </location>
</feature>
<proteinExistence type="predicted"/>
<dbReference type="Pfam" id="PF07238">
    <property type="entry name" value="PilZ"/>
    <property type="match status" value="1"/>
</dbReference>
<dbReference type="EMBL" id="JACHGJ010000001">
    <property type="protein sequence ID" value="MBB6478383.1"/>
    <property type="molecule type" value="Genomic_DNA"/>
</dbReference>
<keyword evidence="1" id="KW-0472">Membrane</keyword>
<feature type="transmembrane region" description="Helical" evidence="1">
    <location>
        <begin position="20"/>
        <end position="41"/>
    </location>
</feature>
<dbReference type="AlphaFoldDB" id="A0A841R3L2"/>
<dbReference type="InterPro" id="IPR009875">
    <property type="entry name" value="PilZ_domain"/>
</dbReference>
<evidence type="ECO:0000259" key="2">
    <source>
        <dbReference type="Pfam" id="PF07238"/>
    </source>
</evidence>
<protein>
    <recommendedName>
        <fullName evidence="2">PilZ domain-containing protein</fullName>
    </recommendedName>
</protein>
<comment type="caution">
    <text evidence="3">The sequence shown here is derived from an EMBL/GenBank/DDBJ whole genome shotgun (WGS) entry which is preliminary data.</text>
</comment>
<evidence type="ECO:0000313" key="4">
    <source>
        <dbReference type="Proteomes" id="UP000587760"/>
    </source>
</evidence>
<dbReference type="SUPFAM" id="SSF141371">
    <property type="entry name" value="PilZ domain-like"/>
    <property type="match status" value="1"/>
</dbReference>
<keyword evidence="4" id="KW-1185">Reference proteome</keyword>